<accession>A0A6C0I745</accession>
<organism evidence="2">
    <name type="scientific">viral metagenome</name>
    <dbReference type="NCBI Taxonomy" id="1070528"/>
    <lineage>
        <taxon>unclassified sequences</taxon>
        <taxon>metagenomes</taxon>
        <taxon>organismal metagenomes</taxon>
    </lineage>
</organism>
<feature type="transmembrane region" description="Helical" evidence="1">
    <location>
        <begin position="50"/>
        <end position="76"/>
    </location>
</feature>
<evidence type="ECO:0000256" key="1">
    <source>
        <dbReference type="SAM" id="Phobius"/>
    </source>
</evidence>
<dbReference type="AlphaFoldDB" id="A0A6C0I745"/>
<sequence length="152" mass="17135">MEYLNELLEKKNMPQLLLVILFIIYLVIGFKTPESVATMIDSSMGKVVVAVVALVLFAYSNPILGVLGIFVAFHLIKSASIKTGMAALEEFYPTEKKKWSPFTPEHQFPYTLEQEVVKKMAPQKFNTNYEKASFKPVLEDTYDAAHVNLGNN</sequence>
<evidence type="ECO:0000313" key="2">
    <source>
        <dbReference type="EMBL" id="QHT88599.1"/>
    </source>
</evidence>
<name>A0A6C0I745_9ZZZZ</name>
<keyword evidence="1" id="KW-0472">Membrane</keyword>
<reference evidence="2" key="1">
    <citation type="journal article" date="2020" name="Nature">
        <title>Giant virus diversity and host interactions through global metagenomics.</title>
        <authorList>
            <person name="Schulz F."/>
            <person name="Roux S."/>
            <person name="Paez-Espino D."/>
            <person name="Jungbluth S."/>
            <person name="Walsh D.A."/>
            <person name="Denef V.J."/>
            <person name="McMahon K.D."/>
            <person name="Konstantinidis K.T."/>
            <person name="Eloe-Fadrosh E.A."/>
            <person name="Kyrpides N.C."/>
            <person name="Woyke T."/>
        </authorList>
    </citation>
    <scope>NUCLEOTIDE SEQUENCE</scope>
    <source>
        <strain evidence="2">GVMAG-M-3300023184-51</strain>
    </source>
</reference>
<keyword evidence="1" id="KW-1133">Transmembrane helix</keyword>
<dbReference type="EMBL" id="MN740119">
    <property type="protein sequence ID" value="QHT88599.1"/>
    <property type="molecule type" value="Genomic_DNA"/>
</dbReference>
<proteinExistence type="predicted"/>
<protein>
    <submittedName>
        <fullName evidence="2">Uncharacterized protein</fullName>
    </submittedName>
</protein>
<keyword evidence="1" id="KW-0812">Transmembrane</keyword>
<feature type="transmembrane region" description="Helical" evidence="1">
    <location>
        <begin position="12"/>
        <end position="30"/>
    </location>
</feature>